<evidence type="ECO:0000256" key="2">
    <source>
        <dbReference type="ARBA" id="ARBA00023015"/>
    </source>
</evidence>
<dbReference type="GO" id="GO:0035497">
    <property type="term" value="F:cAMP response element binding"/>
    <property type="evidence" value="ECO:0007669"/>
    <property type="project" value="TreeGrafter"/>
</dbReference>
<evidence type="ECO:0000313" key="9">
    <source>
        <dbReference type="EMBL" id="PRP83666.1"/>
    </source>
</evidence>
<dbReference type="AlphaFoldDB" id="A0A2P6NI75"/>
<feature type="domain" description="BZIP" evidence="8">
    <location>
        <begin position="190"/>
        <end position="251"/>
    </location>
</feature>
<dbReference type="PANTHER" id="PTHR46004:SF3">
    <property type="entry name" value="CYCLIC AMP RESPONSE ELEMENT-BINDING PROTEIN A"/>
    <property type="match status" value="1"/>
</dbReference>
<feature type="region of interest" description="Disordered" evidence="7">
    <location>
        <begin position="192"/>
        <end position="214"/>
    </location>
</feature>
<dbReference type="PROSITE" id="PS50217">
    <property type="entry name" value="BZIP"/>
    <property type="match status" value="1"/>
</dbReference>
<keyword evidence="3" id="KW-0238">DNA-binding</keyword>
<dbReference type="GO" id="GO:0005634">
    <property type="term" value="C:nucleus"/>
    <property type="evidence" value="ECO:0007669"/>
    <property type="project" value="UniProtKB-SubCell"/>
</dbReference>
<proteinExistence type="predicted"/>
<feature type="coiled-coil region" evidence="6">
    <location>
        <begin position="220"/>
        <end position="254"/>
    </location>
</feature>
<feature type="region of interest" description="Disordered" evidence="7">
    <location>
        <begin position="119"/>
        <end position="146"/>
    </location>
</feature>
<dbReference type="Gene3D" id="1.20.5.170">
    <property type="match status" value="1"/>
</dbReference>
<keyword evidence="4" id="KW-0804">Transcription</keyword>
<dbReference type="SMART" id="SM00338">
    <property type="entry name" value="BRLZ"/>
    <property type="match status" value="1"/>
</dbReference>
<keyword evidence="5" id="KW-0539">Nucleus</keyword>
<dbReference type="InterPro" id="IPR046347">
    <property type="entry name" value="bZIP_sf"/>
</dbReference>
<gene>
    <name evidence="9" type="ORF">PROFUN_03821</name>
</gene>
<keyword evidence="6" id="KW-0175">Coiled coil</keyword>
<evidence type="ECO:0000256" key="3">
    <source>
        <dbReference type="ARBA" id="ARBA00023125"/>
    </source>
</evidence>
<evidence type="ECO:0000313" key="10">
    <source>
        <dbReference type="Proteomes" id="UP000241769"/>
    </source>
</evidence>
<evidence type="ECO:0000259" key="8">
    <source>
        <dbReference type="PROSITE" id="PS50217"/>
    </source>
</evidence>
<dbReference type="EMBL" id="MDYQ01000078">
    <property type="protein sequence ID" value="PRP83666.1"/>
    <property type="molecule type" value="Genomic_DNA"/>
</dbReference>
<keyword evidence="10" id="KW-1185">Reference proteome</keyword>
<dbReference type="Pfam" id="PF00170">
    <property type="entry name" value="bZIP_1"/>
    <property type="match status" value="1"/>
</dbReference>
<evidence type="ECO:0000256" key="6">
    <source>
        <dbReference type="SAM" id="Coils"/>
    </source>
</evidence>
<dbReference type="OrthoDB" id="1106218at2759"/>
<keyword evidence="2" id="KW-0805">Transcription regulation</keyword>
<comment type="caution">
    <text evidence="9">The sequence shown here is derived from an EMBL/GenBank/DDBJ whole genome shotgun (WGS) entry which is preliminary data.</text>
</comment>
<dbReference type="InParanoid" id="A0A2P6NI75"/>
<organism evidence="9 10">
    <name type="scientific">Planoprotostelium fungivorum</name>
    <dbReference type="NCBI Taxonomy" id="1890364"/>
    <lineage>
        <taxon>Eukaryota</taxon>
        <taxon>Amoebozoa</taxon>
        <taxon>Evosea</taxon>
        <taxon>Variosea</taxon>
        <taxon>Cavosteliida</taxon>
        <taxon>Cavosteliaceae</taxon>
        <taxon>Planoprotostelium</taxon>
    </lineage>
</organism>
<dbReference type="Proteomes" id="UP000241769">
    <property type="component" value="Unassembled WGS sequence"/>
</dbReference>
<feature type="compositionally biased region" description="Basic and acidic residues" evidence="7">
    <location>
        <begin position="198"/>
        <end position="214"/>
    </location>
</feature>
<reference evidence="9 10" key="1">
    <citation type="journal article" date="2018" name="Genome Biol. Evol.">
        <title>Multiple Roots of Fruiting Body Formation in Amoebozoa.</title>
        <authorList>
            <person name="Hillmann F."/>
            <person name="Forbes G."/>
            <person name="Novohradska S."/>
            <person name="Ferling I."/>
            <person name="Riege K."/>
            <person name="Groth M."/>
            <person name="Westermann M."/>
            <person name="Marz M."/>
            <person name="Spaller T."/>
            <person name="Winckler T."/>
            <person name="Schaap P."/>
            <person name="Glockner G."/>
        </authorList>
    </citation>
    <scope>NUCLEOTIDE SEQUENCE [LARGE SCALE GENOMIC DNA]</scope>
    <source>
        <strain evidence="9 10">Jena</strain>
    </source>
</reference>
<evidence type="ECO:0000256" key="7">
    <source>
        <dbReference type="SAM" id="MobiDB-lite"/>
    </source>
</evidence>
<evidence type="ECO:0000256" key="1">
    <source>
        <dbReference type="ARBA" id="ARBA00004123"/>
    </source>
</evidence>
<dbReference type="PANTHER" id="PTHR46004">
    <property type="entry name" value="CYCLIC AMP RESPONSE ELEMENT-BINDING PROTEIN A"/>
    <property type="match status" value="1"/>
</dbReference>
<feature type="compositionally biased region" description="Polar residues" evidence="7">
    <location>
        <begin position="119"/>
        <end position="130"/>
    </location>
</feature>
<dbReference type="SUPFAM" id="SSF57959">
    <property type="entry name" value="Leucine zipper domain"/>
    <property type="match status" value="1"/>
</dbReference>
<protein>
    <recommendedName>
        <fullName evidence="8">BZIP domain-containing protein</fullName>
    </recommendedName>
</protein>
<comment type="subcellular location">
    <subcellularLocation>
        <location evidence="1">Nucleus</location>
    </subcellularLocation>
</comment>
<dbReference type="PROSITE" id="PS00036">
    <property type="entry name" value="BZIP_BASIC"/>
    <property type="match status" value="1"/>
</dbReference>
<name>A0A2P6NI75_9EUKA</name>
<accession>A0A2P6NI75</accession>
<dbReference type="InterPro" id="IPR004827">
    <property type="entry name" value="bZIP"/>
</dbReference>
<dbReference type="STRING" id="1890364.A0A2P6NI75"/>
<dbReference type="CDD" id="cd14686">
    <property type="entry name" value="bZIP"/>
    <property type="match status" value="1"/>
</dbReference>
<dbReference type="GO" id="GO:0000981">
    <property type="term" value="F:DNA-binding transcription factor activity, RNA polymerase II-specific"/>
    <property type="evidence" value="ECO:0007669"/>
    <property type="project" value="TreeGrafter"/>
</dbReference>
<evidence type="ECO:0000256" key="4">
    <source>
        <dbReference type="ARBA" id="ARBA00023163"/>
    </source>
</evidence>
<sequence>MEEHPVDLGFDYLRGDDFQEDIYGTTFVGLSDDSSPEGISMFSDIEDTTKIEGSLLGVNGSDLSSPFSSPYNNNDGGFVFDVSMVEPTVTPTDLDVFANFKPDLASLKVVPSTPKSIANVSATSNDSQATIGKKRGRPKKVPRENESTDISAVLLKEEELLRLDSARYEEQISLLKSKRALTFAEEECIKSQRRRIKNRESAHNSRERKRQATDDLASHIHILEEENRSLKTQLNAVTSENQTLREQLARFTKSTGANPKAIVSRARVTKKVATATTVFVVLFCFGLFLQQGKDNEPSLSSAPTRSLLSFEEAQRVEGNCSRYDAPVEAKPTVDKWTPSGSEVARWVPDAAPAVPAKEVTVYPTEVVMKGQASDVSRVFNNESAEAEPVTYGNLWECGLKRRTNTHYYAVSKLEQIFPPESSENVSGETYKMSFIIPSSSLPSKPNNSGEPTVVEIHTQVLDISFIPVPTSSRTTVEEPTNVAMSVAVPLVLLTMHFYVKPPADANASFDRQDMDIHRILLNCCWRSKLTIVVECNFVITIIKLTQKTARLTSEWFTEPSKRTVNRLLQKVIPKTNR</sequence>
<evidence type="ECO:0000256" key="5">
    <source>
        <dbReference type="ARBA" id="ARBA00023242"/>
    </source>
</evidence>